<evidence type="ECO:0000313" key="4">
    <source>
        <dbReference type="EMBL" id="VFK79082.1"/>
    </source>
</evidence>
<dbReference type="EMBL" id="CAADFR010000004">
    <property type="protein sequence ID" value="VFK36667.1"/>
    <property type="molecule type" value="Genomic_DNA"/>
</dbReference>
<gene>
    <name evidence="4" type="ORF">BECKSD772D_GA0070982_10358</name>
    <name evidence="3" type="ORF">BECKSD772E_GA0070983_10057</name>
    <name evidence="2" type="ORF">BECKSD772F_GA0070984_10047</name>
</gene>
<accession>A0A450YF64</accession>
<evidence type="ECO:0000313" key="3">
    <source>
        <dbReference type="EMBL" id="VFK40186.1"/>
    </source>
</evidence>
<dbReference type="EMBL" id="CAADHB010000035">
    <property type="protein sequence ID" value="VFK79082.1"/>
    <property type="molecule type" value="Genomic_DNA"/>
</dbReference>
<dbReference type="InterPro" id="IPR008620">
    <property type="entry name" value="FixH"/>
</dbReference>
<feature type="transmembrane region" description="Helical" evidence="1">
    <location>
        <begin position="21"/>
        <end position="45"/>
    </location>
</feature>
<reference evidence="3" key="1">
    <citation type="submission" date="2019-02" db="EMBL/GenBank/DDBJ databases">
        <authorList>
            <person name="Gruber-Vodicka R. H."/>
            <person name="Seah K. B. B."/>
        </authorList>
    </citation>
    <scope>NUCLEOTIDE SEQUENCE</scope>
    <source>
        <strain evidence="4">BECK_S127</strain>
        <strain evidence="3">BECK_S1320</strain>
        <strain evidence="2">BECK_S1321</strain>
    </source>
</reference>
<dbReference type="AlphaFoldDB" id="A0A450YF64"/>
<dbReference type="Pfam" id="PF05751">
    <property type="entry name" value="FixH"/>
    <property type="match status" value="1"/>
</dbReference>
<name>A0A450YF64_9GAMM</name>
<dbReference type="EMBL" id="CAADFU010000005">
    <property type="protein sequence ID" value="VFK40186.1"/>
    <property type="molecule type" value="Genomic_DNA"/>
</dbReference>
<keyword evidence="1" id="KW-0472">Membrane</keyword>
<keyword evidence="1" id="KW-1133">Transmembrane helix</keyword>
<organism evidence="3">
    <name type="scientific">Candidatus Kentrum sp. SD</name>
    <dbReference type="NCBI Taxonomy" id="2126332"/>
    <lineage>
        <taxon>Bacteria</taxon>
        <taxon>Pseudomonadati</taxon>
        <taxon>Pseudomonadota</taxon>
        <taxon>Gammaproteobacteria</taxon>
        <taxon>Candidatus Kentrum</taxon>
    </lineage>
</organism>
<protein>
    <submittedName>
        <fullName evidence="3">Nitrogen fixation protein FixH</fullName>
    </submittedName>
</protein>
<sequence length="180" mass="20194">MKNKLATKARSATPRPIWRNPWVIIWIVIISVILSVNASMIYLAMDSNPGLVVEDYYERGQNYEKTVLTRQALGRDLLLRLDMPPRITRGQPATFRFTGANKNGGPIQANAVTLHAYRPSDTAFDFSIPMTKMSTTTRINADSYLAEAVFSLKGIWDIVITVEQGEIEHNVPSRIVVMAD</sequence>
<evidence type="ECO:0000313" key="2">
    <source>
        <dbReference type="EMBL" id="VFK36667.1"/>
    </source>
</evidence>
<evidence type="ECO:0000256" key="1">
    <source>
        <dbReference type="SAM" id="Phobius"/>
    </source>
</evidence>
<proteinExistence type="predicted"/>
<keyword evidence="1" id="KW-0812">Transmembrane</keyword>